<name>A0A426YA52_ENSVE</name>
<reference evidence="2 3" key="1">
    <citation type="journal article" date="2014" name="Agronomy (Basel)">
        <title>A Draft Genome Sequence for Ensete ventricosum, the Drought-Tolerant Tree Against Hunger.</title>
        <authorList>
            <person name="Harrison J."/>
            <person name="Moore K.A."/>
            <person name="Paszkiewicz K."/>
            <person name="Jones T."/>
            <person name="Grant M."/>
            <person name="Ambacheew D."/>
            <person name="Muzemil S."/>
            <person name="Studholme D.J."/>
        </authorList>
    </citation>
    <scope>NUCLEOTIDE SEQUENCE [LARGE SCALE GENOMIC DNA]</scope>
</reference>
<accession>A0A426YA52</accession>
<evidence type="ECO:0000313" key="2">
    <source>
        <dbReference type="EMBL" id="RRT48604.1"/>
    </source>
</evidence>
<gene>
    <name evidence="2" type="ORF">B296_00052975</name>
</gene>
<evidence type="ECO:0000256" key="1">
    <source>
        <dbReference type="SAM" id="MobiDB-lite"/>
    </source>
</evidence>
<comment type="caution">
    <text evidence="2">The sequence shown here is derived from an EMBL/GenBank/DDBJ whole genome shotgun (WGS) entry which is preliminary data.</text>
</comment>
<dbReference type="Proteomes" id="UP000287651">
    <property type="component" value="Unassembled WGS sequence"/>
</dbReference>
<proteinExistence type="predicted"/>
<feature type="compositionally biased region" description="Basic and acidic residues" evidence="1">
    <location>
        <begin position="128"/>
        <end position="142"/>
    </location>
</feature>
<dbReference type="EMBL" id="AMZH03013850">
    <property type="protein sequence ID" value="RRT48604.1"/>
    <property type="molecule type" value="Genomic_DNA"/>
</dbReference>
<organism evidence="2 3">
    <name type="scientific">Ensete ventricosum</name>
    <name type="common">Abyssinian banana</name>
    <name type="synonym">Musa ensete</name>
    <dbReference type="NCBI Taxonomy" id="4639"/>
    <lineage>
        <taxon>Eukaryota</taxon>
        <taxon>Viridiplantae</taxon>
        <taxon>Streptophyta</taxon>
        <taxon>Embryophyta</taxon>
        <taxon>Tracheophyta</taxon>
        <taxon>Spermatophyta</taxon>
        <taxon>Magnoliopsida</taxon>
        <taxon>Liliopsida</taxon>
        <taxon>Zingiberales</taxon>
        <taxon>Musaceae</taxon>
        <taxon>Ensete</taxon>
    </lineage>
</organism>
<feature type="region of interest" description="Disordered" evidence="1">
    <location>
        <begin position="112"/>
        <end position="142"/>
    </location>
</feature>
<sequence>MFPSRSANPKFLRLRNSVRKKEKEEERSYFQKDLLGLVIYERDDPGPRGLDELDIGGRDVGCASDIAEPAGGAVPRVGHDPDYRQVVEGGVRRRAARRVPGVIRDLVLLSPPASEKDGTAHGFCVGRDGGDVRGDEDEKKDA</sequence>
<dbReference type="AlphaFoldDB" id="A0A426YA52"/>
<protein>
    <submittedName>
        <fullName evidence="2">Uncharacterized protein</fullName>
    </submittedName>
</protein>
<evidence type="ECO:0000313" key="3">
    <source>
        <dbReference type="Proteomes" id="UP000287651"/>
    </source>
</evidence>